<keyword evidence="2" id="KW-1185">Reference proteome</keyword>
<dbReference type="EMBL" id="JAUSTI010000008">
    <property type="protein sequence ID" value="MDQ0171830.1"/>
    <property type="molecule type" value="Genomic_DNA"/>
</dbReference>
<dbReference type="RefSeq" id="WP_307217492.1">
    <property type="nucleotide sequence ID" value="NZ_JAUSTI010000008.1"/>
</dbReference>
<gene>
    <name evidence="1" type="ORF">J2T19_003292</name>
</gene>
<evidence type="ECO:0000313" key="1">
    <source>
        <dbReference type="EMBL" id="MDQ0171830.1"/>
    </source>
</evidence>
<accession>A0ABT9WFB3</accession>
<protein>
    <submittedName>
        <fullName evidence="1">Uncharacterized protein</fullName>
    </submittedName>
</protein>
<dbReference type="Proteomes" id="UP001233836">
    <property type="component" value="Unassembled WGS sequence"/>
</dbReference>
<organism evidence="1 2">
    <name type="scientific">Paenibacillus tundrae</name>
    <dbReference type="NCBI Taxonomy" id="528187"/>
    <lineage>
        <taxon>Bacteria</taxon>
        <taxon>Bacillati</taxon>
        <taxon>Bacillota</taxon>
        <taxon>Bacilli</taxon>
        <taxon>Bacillales</taxon>
        <taxon>Paenibacillaceae</taxon>
        <taxon>Paenibacillus</taxon>
    </lineage>
</organism>
<sequence length="135" mass="16526">MEKLQKINELIPRLEKLFEKEDLFYSRELNKVDETGNVKYCEFCISDIPLEESYERQICLGVADEPYPFKLINFDWEDPEKEYFKTIVINDFKENEDILFTFLLAFLEEYMTAKVWIEDDWFYTLEDLKNTRDHY</sequence>
<comment type="caution">
    <text evidence="1">The sequence shown here is derived from an EMBL/GenBank/DDBJ whole genome shotgun (WGS) entry which is preliminary data.</text>
</comment>
<name>A0ABT9WFB3_9BACL</name>
<reference evidence="1 2" key="1">
    <citation type="submission" date="2023-07" db="EMBL/GenBank/DDBJ databases">
        <title>Sorghum-associated microbial communities from plants grown in Nebraska, USA.</title>
        <authorList>
            <person name="Schachtman D."/>
        </authorList>
    </citation>
    <scope>NUCLEOTIDE SEQUENCE [LARGE SCALE GENOMIC DNA]</scope>
    <source>
        <strain evidence="1 2">DS1314</strain>
    </source>
</reference>
<evidence type="ECO:0000313" key="2">
    <source>
        <dbReference type="Proteomes" id="UP001233836"/>
    </source>
</evidence>
<proteinExistence type="predicted"/>